<sequence length="347" mass="38558">MSQNTSINDSELKLLIDELVTSAISQRTISKLDKKLVVELITTSLKLANDKPNTLNLKIATAAITEMRDAFVMFAPYTNRKKVTIFGSARTTKDDPLYKLTQEVAKCLSENGWMVVTGAGPGIMEAGMSGAGREMSIGVSIRLPFETSANPIIAGDEKYVSMRYFFTRKLMLVKESDAFICMPGGFGTLDEMFELLTLLQTGKGNPAPIVLLDLPGDPFWEDVDLFVKNSLLPRKLVSESDLALYHVASGVQDAVDTINNFYSNYHSTRIVGNLTVIRLRDEITDARLMELNQQFAYLSNAGTITKIKPTAAEVSDKDNLDLFRIAFEFTRRDFGGLRKLIDQLNNQ</sequence>
<dbReference type="GO" id="GO:0005829">
    <property type="term" value="C:cytosol"/>
    <property type="evidence" value="ECO:0007669"/>
    <property type="project" value="TreeGrafter"/>
</dbReference>
<dbReference type="InterPro" id="IPR031100">
    <property type="entry name" value="LOG_fam"/>
</dbReference>
<dbReference type="EMBL" id="CAEZUN010000018">
    <property type="protein sequence ID" value="CAB4594132.1"/>
    <property type="molecule type" value="Genomic_DNA"/>
</dbReference>
<dbReference type="GO" id="GO:0009691">
    <property type="term" value="P:cytokinin biosynthetic process"/>
    <property type="evidence" value="ECO:0007669"/>
    <property type="project" value="InterPro"/>
</dbReference>
<proteinExistence type="predicted"/>
<dbReference type="Gene3D" id="3.40.50.450">
    <property type="match status" value="1"/>
</dbReference>
<reference evidence="1" key="1">
    <citation type="submission" date="2020-05" db="EMBL/GenBank/DDBJ databases">
        <authorList>
            <person name="Chiriac C."/>
            <person name="Salcher M."/>
            <person name="Ghai R."/>
            <person name="Kavagutti S V."/>
        </authorList>
    </citation>
    <scope>NUCLEOTIDE SEQUENCE</scope>
</reference>
<gene>
    <name evidence="1" type="ORF">UFOPK1826_00227</name>
</gene>
<dbReference type="SUPFAM" id="SSF102405">
    <property type="entry name" value="MCP/YpsA-like"/>
    <property type="match status" value="1"/>
</dbReference>
<organism evidence="1">
    <name type="scientific">freshwater metagenome</name>
    <dbReference type="NCBI Taxonomy" id="449393"/>
    <lineage>
        <taxon>unclassified sequences</taxon>
        <taxon>metagenomes</taxon>
        <taxon>ecological metagenomes</taxon>
    </lineage>
</organism>
<accession>A0A6J6FYI3</accession>
<dbReference type="GO" id="GO:0016787">
    <property type="term" value="F:hydrolase activity"/>
    <property type="evidence" value="ECO:0007669"/>
    <property type="project" value="InterPro"/>
</dbReference>
<dbReference type="PANTHER" id="PTHR43393:SF2">
    <property type="entry name" value="CYTOKININ RIBOSIDE 5'-MONOPHOSPHATE PHOSPHORIBOHYDROLASE"/>
    <property type="match status" value="1"/>
</dbReference>
<name>A0A6J6FYI3_9ZZZZ</name>
<evidence type="ECO:0000313" key="1">
    <source>
        <dbReference type="EMBL" id="CAB4594132.1"/>
    </source>
</evidence>
<dbReference type="InterPro" id="IPR005269">
    <property type="entry name" value="LOG"/>
</dbReference>
<protein>
    <submittedName>
        <fullName evidence="1">Unannotated protein</fullName>
    </submittedName>
</protein>
<dbReference type="Pfam" id="PF03641">
    <property type="entry name" value="Lysine_decarbox"/>
    <property type="match status" value="1"/>
</dbReference>
<dbReference type="AlphaFoldDB" id="A0A6J6FYI3"/>
<dbReference type="PANTHER" id="PTHR43393">
    <property type="entry name" value="CYTOKININ RIBOSIDE 5'-MONOPHOSPHATE PHOSPHORIBOHYDROLASE"/>
    <property type="match status" value="1"/>
</dbReference>
<dbReference type="NCBIfam" id="TIGR00730">
    <property type="entry name" value="Rossman fold protein, TIGR00730 family"/>
    <property type="match status" value="1"/>
</dbReference>
<dbReference type="InterPro" id="IPR052341">
    <property type="entry name" value="LOG_family_nucleotidases"/>
</dbReference>